<keyword evidence="5" id="KW-0862">Zinc</keyword>
<evidence type="ECO:0000313" key="8">
    <source>
        <dbReference type="EMBL" id="KAH3733550.1"/>
    </source>
</evidence>
<dbReference type="Gene3D" id="3.30.160.60">
    <property type="entry name" value="Classic Zinc Finger"/>
    <property type="match status" value="1"/>
</dbReference>
<keyword evidence="9" id="KW-1185">Reference proteome</keyword>
<evidence type="ECO:0000256" key="6">
    <source>
        <dbReference type="ARBA" id="ARBA00023125"/>
    </source>
</evidence>
<dbReference type="Proteomes" id="UP000828390">
    <property type="component" value="Unassembled WGS sequence"/>
</dbReference>
<dbReference type="SUPFAM" id="SSF57667">
    <property type="entry name" value="beta-beta-alpha zinc fingers"/>
    <property type="match status" value="1"/>
</dbReference>
<evidence type="ECO:0000256" key="5">
    <source>
        <dbReference type="ARBA" id="ARBA00022833"/>
    </source>
</evidence>
<dbReference type="GO" id="GO:0008270">
    <property type="term" value="F:zinc ion binding"/>
    <property type="evidence" value="ECO:0007669"/>
    <property type="project" value="UniProtKB-KW"/>
</dbReference>
<evidence type="ECO:0008006" key="10">
    <source>
        <dbReference type="Google" id="ProtNLM"/>
    </source>
</evidence>
<reference evidence="8" key="1">
    <citation type="journal article" date="2019" name="bioRxiv">
        <title>The Genome of the Zebra Mussel, Dreissena polymorpha: A Resource for Invasive Species Research.</title>
        <authorList>
            <person name="McCartney M.A."/>
            <person name="Auch B."/>
            <person name="Kono T."/>
            <person name="Mallez S."/>
            <person name="Zhang Y."/>
            <person name="Obille A."/>
            <person name="Becker A."/>
            <person name="Abrahante J.E."/>
            <person name="Garbe J."/>
            <person name="Badalamenti J.P."/>
            <person name="Herman A."/>
            <person name="Mangelson H."/>
            <person name="Liachko I."/>
            <person name="Sullivan S."/>
            <person name="Sone E.D."/>
            <person name="Koren S."/>
            <person name="Silverstein K.A.T."/>
            <person name="Beckman K.B."/>
            <person name="Gohl D.M."/>
        </authorList>
    </citation>
    <scope>NUCLEOTIDE SEQUENCE</scope>
    <source>
        <strain evidence="8">Duluth1</strain>
        <tissue evidence="8">Whole animal</tissue>
    </source>
</reference>
<dbReference type="AlphaFoldDB" id="A0A9D4CW94"/>
<dbReference type="PANTHER" id="PTHR24392">
    <property type="entry name" value="ZINC FINGER PROTEIN"/>
    <property type="match status" value="1"/>
</dbReference>
<gene>
    <name evidence="8" type="ORF">DPMN_039979</name>
</gene>
<keyword evidence="2" id="KW-0479">Metal-binding</keyword>
<comment type="subcellular location">
    <subcellularLocation>
        <location evidence="1">Nucleus</location>
    </subcellularLocation>
</comment>
<proteinExistence type="predicted"/>
<evidence type="ECO:0000256" key="3">
    <source>
        <dbReference type="ARBA" id="ARBA00022737"/>
    </source>
</evidence>
<name>A0A9D4CW94_DREPO</name>
<reference evidence="8" key="2">
    <citation type="submission" date="2020-11" db="EMBL/GenBank/DDBJ databases">
        <authorList>
            <person name="McCartney M.A."/>
            <person name="Auch B."/>
            <person name="Kono T."/>
            <person name="Mallez S."/>
            <person name="Becker A."/>
            <person name="Gohl D.M."/>
            <person name="Silverstein K.A.T."/>
            <person name="Koren S."/>
            <person name="Bechman K.B."/>
            <person name="Herman A."/>
            <person name="Abrahante J.E."/>
            <person name="Garbe J."/>
        </authorList>
    </citation>
    <scope>NUCLEOTIDE SEQUENCE</scope>
    <source>
        <strain evidence="8">Duluth1</strain>
        <tissue evidence="8">Whole animal</tissue>
    </source>
</reference>
<sequence>MRTHSGERLYKNEKCDTCDYIQEKDPTSVRCFQAFKQNRTNSEVCSYACKRTGDLKKHMSLSTGARLYNCECVVIHRPYICGAHMRIHTGEKSFQCDMCTYRRKTIHMRIHTEERYHVVRHFRSTCSGGNNIKSTGIVARQSLGSAVMFRQEKHSKHSPPCANQRELSADIRETKSIMQAAEASCGRQRLLLWARAPQSFRDGQTWLMDNVEAGIFI</sequence>
<protein>
    <recommendedName>
        <fullName evidence="10">C2H2-type domain-containing protein</fullName>
    </recommendedName>
</protein>
<keyword evidence="7" id="KW-0539">Nucleus</keyword>
<dbReference type="EMBL" id="JAIWYP010000011">
    <property type="protein sequence ID" value="KAH3733550.1"/>
    <property type="molecule type" value="Genomic_DNA"/>
</dbReference>
<evidence type="ECO:0000256" key="7">
    <source>
        <dbReference type="ARBA" id="ARBA00023242"/>
    </source>
</evidence>
<dbReference type="InterPro" id="IPR036236">
    <property type="entry name" value="Znf_C2H2_sf"/>
</dbReference>
<dbReference type="PANTHER" id="PTHR24392:SF31">
    <property type="entry name" value="C2H2-TYPE DOMAIN-CONTAINING PROTEIN"/>
    <property type="match status" value="1"/>
</dbReference>
<keyword evidence="3" id="KW-0677">Repeat</keyword>
<dbReference type="GO" id="GO:0003677">
    <property type="term" value="F:DNA binding"/>
    <property type="evidence" value="ECO:0007669"/>
    <property type="project" value="UniProtKB-KW"/>
</dbReference>
<accession>A0A9D4CW94</accession>
<evidence type="ECO:0000256" key="2">
    <source>
        <dbReference type="ARBA" id="ARBA00022723"/>
    </source>
</evidence>
<evidence type="ECO:0000313" key="9">
    <source>
        <dbReference type="Proteomes" id="UP000828390"/>
    </source>
</evidence>
<comment type="caution">
    <text evidence="8">The sequence shown here is derived from an EMBL/GenBank/DDBJ whole genome shotgun (WGS) entry which is preliminary data.</text>
</comment>
<keyword evidence="6" id="KW-0238">DNA-binding</keyword>
<evidence type="ECO:0000256" key="4">
    <source>
        <dbReference type="ARBA" id="ARBA00022771"/>
    </source>
</evidence>
<dbReference type="GO" id="GO:0005634">
    <property type="term" value="C:nucleus"/>
    <property type="evidence" value="ECO:0007669"/>
    <property type="project" value="UniProtKB-SubCell"/>
</dbReference>
<keyword evidence="4" id="KW-0863">Zinc-finger</keyword>
<evidence type="ECO:0000256" key="1">
    <source>
        <dbReference type="ARBA" id="ARBA00004123"/>
    </source>
</evidence>
<organism evidence="8 9">
    <name type="scientific">Dreissena polymorpha</name>
    <name type="common">Zebra mussel</name>
    <name type="synonym">Mytilus polymorpha</name>
    <dbReference type="NCBI Taxonomy" id="45954"/>
    <lineage>
        <taxon>Eukaryota</taxon>
        <taxon>Metazoa</taxon>
        <taxon>Spiralia</taxon>
        <taxon>Lophotrochozoa</taxon>
        <taxon>Mollusca</taxon>
        <taxon>Bivalvia</taxon>
        <taxon>Autobranchia</taxon>
        <taxon>Heteroconchia</taxon>
        <taxon>Euheterodonta</taxon>
        <taxon>Imparidentia</taxon>
        <taxon>Neoheterodontei</taxon>
        <taxon>Myida</taxon>
        <taxon>Dreissenoidea</taxon>
        <taxon>Dreissenidae</taxon>
        <taxon>Dreissena</taxon>
    </lineage>
</organism>